<name>D6W8G9_TRICA</name>
<dbReference type="AlphaFoldDB" id="D6W8G9"/>
<dbReference type="InParanoid" id="D6W8G9"/>
<dbReference type="EMBL" id="KQ971307">
    <property type="protein sequence ID" value="EFA10863.1"/>
    <property type="molecule type" value="Genomic_DNA"/>
</dbReference>
<dbReference type="eggNOG" id="KOG0017">
    <property type="taxonomic scope" value="Eukaryota"/>
</dbReference>
<dbReference type="HOGENOM" id="CLU_916253_0_0_1"/>
<dbReference type="Proteomes" id="UP000007266">
    <property type="component" value="Linkage group 1"/>
</dbReference>
<accession>D6W8G9</accession>
<evidence type="ECO:0000313" key="1">
    <source>
        <dbReference type="EMBL" id="EFA10863.1"/>
    </source>
</evidence>
<proteinExistence type="predicted"/>
<reference evidence="1 2" key="1">
    <citation type="journal article" date="2008" name="Nature">
        <title>The genome of the model beetle and pest Tribolium castaneum.</title>
        <authorList>
            <consortium name="Tribolium Genome Sequencing Consortium"/>
            <person name="Richards S."/>
            <person name="Gibbs R.A."/>
            <person name="Weinstock G.M."/>
            <person name="Brown S.J."/>
            <person name="Denell R."/>
            <person name="Beeman R.W."/>
            <person name="Gibbs R."/>
            <person name="Beeman R.W."/>
            <person name="Brown S.J."/>
            <person name="Bucher G."/>
            <person name="Friedrich M."/>
            <person name="Grimmelikhuijzen C.J."/>
            <person name="Klingler M."/>
            <person name="Lorenzen M."/>
            <person name="Richards S."/>
            <person name="Roth S."/>
            <person name="Schroder R."/>
            <person name="Tautz D."/>
            <person name="Zdobnov E.M."/>
            <person name="Muzny D."/>
            <person name="Gibbs R.A."/>
            <person name="Weinstock G.M."/>
            <person name="Attaway T."/>
            <person name="Bell S."/>
            <person name="Buhay C.J."/>
            <person name="Chandrabose M.N."/>
            <person name="Chavez D."/>
            <person name="Clerk-Blankenburg K.P."/>
            <person name="Cree A."/>
            <person name="Dao M."/>
            <person name="Davis C."/>
            <person name="Chacko J."/>
            <person name="Dinh H."/>
            <person name="Dugan-Rocha S."/>
            <person name="Fowler G."/>
            <person name="Garner T.T."/>
            <person name="Garnes J."/>
            <person name="Gnirke A."/>
            <person name="Hawes A."/>
            <person name="Hernandez J."/>
            <person name="Hines S."/>
            <person name="Holder M."/>
            <person name="Hume J."/>
            <person name="Jhangiani S.N."/>
            <person name="Joshi V."/>
            <person name="Khan Z.M."/>
            <person name="Jackson L."/>
            <person name="Kovar C."/>
            <person name="Kowis A."/>
            <person name="Lee S."/>
            <person name="Lewis L.R."/>
            <person name="Margolis J."/>
            <person name="Morgan M."/>
            <person name="Nazareth L.V."/>
            <person name="Nguyen N."/>
            <person name="Okwuonu G."/>
            <person name="Parker D."/>
            <person name="Richards S."/>
            <person name="Ruiz S.J."/>
            <person name="Santibanez J."/>
            <person name="Savard J."/>
            <person name="Scherer S.E."/>
            <person name="Schneider B."/>
            <person name="Sodergren E."/>
            <person name="Tautz D."/>
            <person name="Vattahil S."/>
            <person name="Villasana D."/>
            <person name="White C.S."/>
            <person name="Wright R."/>
            <person name="Park Y."/>
            <person name="Beeman R.W."/>
            <person name="Lord J."/>
            <person name="Oppert B."/>
            <person name="Lorenzen M."/>
            <person name="Brown S."/>
            <person name="Wang L."/>
            <person name="Savard J."/>
            <person name="Tautz D."/>
            <person name="Richards S."/>
            <person name="Weinstock G."/>
            <person name="Gibbs R.A."/>
            <person name="Liu Y."/>
            <person name="Worley K."/>
            <person name="Weinstock G."/>
            <person name="Elsik C.G."/>
            <person name="Reese J.T."/>
            <person name="Elhaik E."/>
            <person name="Landan G."/>
            <person name="Graur D."/>
            <person name="Arensburger P."/>
            <person name="Atkinson P."/>
            <person name="Beeman R.W."/>
            <person name="Beidler J."/>
            <person name="Brown S.J."/>
            <person name="Demuth J.P."/>
            <person name="Drury D.W."/>
            <person name="Du Y.Z."/>
            <person name="Fujiwara H."/>
            <person name="Lorenzen M."/>
            <person name="Maselli V."/>
            <person name="Osanai M."/>
            <person name="Park Y."/>
            <person name="Robertson H.M."/>
            <person name="Tu Z."/>
            <person name="Wang J.J."/>
            <person name="Wang S."/>
            <person name="Richards S."/>
            <person name="Song H."/>
            <person name="Zhang L."/>
            <person name="Sodergren E."/>
            <person name="Werner D."/>
            <person name="Stanke M."/>
            <person name="Morgenstern B."/>
            <person name="Solovyev V."/>
            <person name="Kosarev P."/>
            <person name="Brown G."/>
            <person name="Chen H.C."/>
            <person name="Ermolaeva O."/>
            <person name="Hlavina W."/>
            <person name="Kapustin Y."/>
            <person name="Kiryutin B."/>
            <person name="Kitts P."/>
            <person name="Maglott D."/>
            <person name="Pruitt K."/>
            <person name="Sapojnikov V."/>
            <person name="Souvorov A."/>
            <person name="Mackey A.J."/>
            <person name="Waterhouse R.M."/>
            <person name="Wyder S."/>
            <person name="Zdobnov E.M."/>
            <person name="Zdobnov E.M."/>
            <person name="Wyder S."/>
            <person name="Kriventseva E.V."/>
            <person name="Kadowaki T."/>
            <person name="Bork P."/>
            <person name="Aranda M."/>
            <person name="Bao R."/>
            <person name="Beermann A."/>
            <person name="Berns N."/>
            <person name="Bolognesi R."/>
            <person name="Bonneton F."/>
            <person name="Bopp D."/>
            <person name="Brown S.J."/>
            <person name="Bucher G."/>
            <person name="Butts T."/>
            <person name="Chaumot A."/>
            <person name="Denell R.E."/>
            <person name="Ferrier D.E."/>
            <person name="Friedrich M."/>
            <person name="Gordon C.M."/>
            <person name="Jindra M."/>
            <person name="Klingler M."/>
            <person name="Lan Q."/>
            <person name="Lattorff H.M."/>
            <person name="Laudet V."/>
            <person name="von Levetsow C."/>
            <person name="Liu Z."/>
            <person name="Lutz R."/>
            <person name="Lynch J.A."/>
            <person name="da Fonseca R.N."/>
            <person name="Posnien N."/>
            <person name="Reuter R."/>
            <person name="Roth S."/>
            <person name="Savard J."/>
            <person name="Schinko J.B."/>
            <person name="Schmitt C."/>
            <person name="Schoppmeier M."/>
            <person name="Schroder R."/>
            <person name="Shippy T.D."/>
            <person name="Simonnet F."/>
            <person name="Marques-Souza H."/>
            <person name="Tautz D."/>
            <person name="Tomoyasu Y."/>
            <person name="Trauner J."/>
            <person name="Van der Zee M."/>
            <person name="Vervoort M."/>
            <person name="Wittkopp N."/>
            <person name="Wimmer E.A."/>
            <person name="Yang X."/>
            <person name="Jones A.K."/>
            <person name="Sattelle D.B."/>
            <person name="Ebert P.R."/>
            <person name="Nelson D."/>
            <person name="Scott J.G."/>
            <person name="Beeman R.W."/>
            <person name="Muthukrishnan S."/>
            <person name="Kramer K.J."/>
            <person name="Arakane Y."/>
            <person name="Beeman R.W."/>
            <person name="Zhu Q."/>
            <person name="Hogenkamp D."/>
            <person name="Dixit R."/>
            <person name="Oppert B."/>
            <person name="Jiang H."/>
            <person name="Zou Z."/>
            <person name="Marshall J."/>
            <person name="Elpidina E."/>
            <person name="Vinokurov K."/>
            <person name="Oppert C."/>
            <person name="Zou Z."/>
            <person name="Evans J."/>
            <person name="Lu Z."/>
            <person name="Zhao P."/>
            <person name="Sumathipala N."/>
            <person name="Altincicek B."/>
            <person name="Vilcinskas A."/>
            <person name="Williams M."/>
            <person name="Hultmark D."/>
            <person name="Hetru C."/>
            <person name="Jiang H."/>
            <person name="Grimmelikhuijzen C.J."/>
            <person name="Hauser F."/>
            <person name="Cazzamali G."/>
            <person name="Williamson M."/>
            <person name="Park Y."/>
            <person name="Li B."/>
            <person name="Tanaka Y."/>
            <person name="Predel R."/>
            <person name="Neupert S."/>
            <person name="Schachtner J."/>
            <person name="Verleyen P."/>
            <person name="Raible F."/>
            <person name="Bork P."/>
            <person name="Friedrich M."/>
            <person name="Walden K.K."/>
            <person name="Robertson H.M."/>
            <person name="Angeli S."/>
            <person name="Foret S."/>
            <person name="Bucher G."/>
            <person name="Schuetz S."/>
            <person name="Maleszka R."/>
            <person name="Wimmer E.A."/>
            <person name="Beeman R.W."/>
            <person name="Lorenzen M."/>
            <person name="Tomoyasu Y."/>
            <person name="Miller S.C."/>
            <person name="Grossmann D."/>
            <person name="Bucher G."/>
        </authorList>
    </citation>
    <scope>NUCLEOTIDE SEQUENCE [LARGE SCALE GENOMIC DNA]</scope>
    <source>
        <strain evidence="1 2">Georgia GA2</strain>
    </source>
</reference>
<evidence type="ECO:0008006" key="3">
    <source>
        <dbReference type="Google" id="ProtNLM"/>
    </source>
</evidence>
<dbReference type="PANTHER" id="PTHR47331">
    <property type="entry name" value="PHD-TYPE DOMAIN-CONTAINING PROTEIN"/>
    <property type="match status" value="1"/>
</dbReference>
<protein>
    <recommendedName>
        <fullName evidence="3">Reverse transcriptase domain-containing protein</fullName>
    </recommendedName>
</protein>
<evidence type="ECO:0000313" key="2">
    <source>
        <dbReference type="Proteomes" id="UP000007266"/>
    </source>
</evidence>
<keyword evidence="2" id="KW-1185">Reference proteome</keyword>
<sequence>MDVVIPLPTASTSTYLQATTDDRADIIIRGVDHLTFTGDRISALGRKIQCEARIKDSATVYLPGGFGRDFSGLMILKPPALSLFLVDRILLMVPSYVVEDIEARPEQARSSEFYDTGSTVKLESAAILKDTLLRAHNLRHHNRRYPASSFNPNFGILRRRVTCRIFNSQTPDNASSNVRVVFDVSTKASNGRSLSDTLLAGLKWLQHICSVLLKFRLYPVVFTADIRQMYRQILVSPVDRQFQRIVWRFLTDDALQEFVLNTVTYGTPSAPFLAIHILLQLTKDEQSGTNSIRPSATEHFYDLT</sequence>
<gene>
    <name evidence="1" type="primary">GLEAN_01684</name>
    <name evidence="1" type="ORF">TcasGA2_TC001684</name>
</gene>
<organism evidence="1 2">
    <name type="scientific">Tribolium castaneum</name>
    <name type="common">Red flour beetle</name>
    <dbReference type="NCBI Taxonomy" id="7070"/>
    <lineage>
        <taxon>Eukaryota</taxon>
        <taxon>Metazoa</taxon>
        <taxon>Ecdysozoa</taxon>
        <taxon>Arthropoda</taxon>
        <taxon>Hexapoda</taxon>
        <taxon>Insecta</taxon>
        <taxon>Pterygota</taxon>
        <taxon>Neoptera</taxon>
        <taxon>Endopterygota</taxon>
        <taxon>Coleoptera</taxon>
        <taxon>Polyphaga</taxon>
        <taxon>Cucujiformia</taxon>
        <taxon>Tenebrionidae</taxon>
        <taxon>Tenebrionidae incertae sedis</taxon>
        <taxon>Tribolium</taxon>
    </lineage>
</organism>
<reference evidence="1 2" key="2">
    <citation type="journal article" date="2010" name="Nucleic Acids Res.">
        <title>BeetleBase in 2010: revisions to provide comprehensive genomic information for Tribolium castaneum.</title>
        <authorList>
            <person name="Kim H.S."/>
            <person name="Murphy T."/>
            <person name="Xia J."/>
            <person name="Caragea D."/>
            <person name="Park Y."/>
            <person name="Beeman R.W."/>
            <person name="Lorenzen M.D."/>
            <person name="Butcher S."/>
            <person name="Manak J.R."/>
            <person name="Brown S.J."/>
        </authorList>
    </citation>
    <scope>GENOME REANNOTATION</scope>
    <source>
        <strain evidence="1 2">Georgia GA2</strain>
    </source>
</reference>
<dbReference type="PhylomeDB" id="D6W8G9"/>